<dbReference type="PROSITE" id="PS50045">
    <property type="entry name" value="SIGMA54_INTERACT_4"/>
    <property type="match status" value="1"/>
</dbReference>
<keyword evidence="13" id="KW-1185">Reference proteome</keyword>
<dbReference type="Pfam" id="PF00158">
    <property type="entry name" value="Sigma54_activat"/>
    <property type="match status" value="1"/>
</dbReference>
<dbReference type="InterPro" id="IPR025662">
    <property type="entry name" value="Sigma_54_int_dom_ATP-bd_1"/>
</dbReference>
<evidence type="ECO:0000256" key="4">
    <source>
        <dbReference type="ARBA" id="ARBA00023015"/>
    </source>
</evidence>
<dbReference type="SUPFAM" id="SSF52540">
    <property type="entry name" value="P-loop containing nucleoside triphosphate hydrolases"/>
    <property type="match status" value="1"/>
</dbReference>
<reference evidence="12 13" key="1">
    <citation type="submission" date="2024-02" db="EMBL/GenBank/DDBJ databases">
        <title>Complete genome sequence of Pelagibacterium nitratireducens ZH15.</title>
        <authorList>
            <person name="Zhao L.H."/>
        </authorList>
    </citation>
    <scope>NUCLEOTIDE SEQUENCE [LARGE SCALE GENOMIC DNA]</scope>
    <source>
        <strain evidence="12 13">ZH15</strain>
    </source>
</reference>
<dbReference type="NCBIfam" id="TIGR00229">
    <property type="entry name" value="sensory_box"/>
    <property type="match status" value="1"/>
</dbReference>
<dbReference type="SUPFAM" id="SSF55785">
    <property type="entry name" value="PYP-like sensor domain (PAS domain)"/>
    <property type="match status" value="1"/>
</dbReference>
<dbReference type="InterPro" id="IPR058031">
    <property type="entry name" value="AAA_lid_NorR"/>
</dbReference>
<dbReference type="Gene3D" id="1.10.10.60">
    <property type="entry name" value="Homeodomain-like"/>
    <property type="match status" value="1"/>
</dbReference>
<protein>
    <submittedName>
        <fullName evidence="12">Sigma 54-interacting transcriptional regulator</fullName>
    </submittedName>
</protein>
<keyword evidence="8" id="KW-0175">Coiled coil</keyword>
<evidence type="ECO:0000256" key="7">
    <source>
        <dbReference type="ARBA" id="ARBA00023163"/>
    </source>
</evidence>
<dbReference type="PANTHER" id="PTHR32071">
    <property type="entry name" value="TRANSCRIPTIONAL REGULATORY PROTEIN"/>
    <property type="match status" value="1"/>
</dbReference>
<evidence type="ECO:0000256" key="8">
    <source>
        <dbReference type="SAM" id="Coils"/>
    </source>
</evidence>
<dbReference type="CDD" id="cd00009">
    <property type="entry name" value="AAA"/>
    <property type="match status" value="1"/>
</dbReference>
<dbReference type="InterPro" id="IPR027417">
    <property type="entry name" value="P-loop_NTPase"/>
</dbReference>
<dbReference type="Proteomes" id="UP001369958">
    <property type="component" value="Chromosome"/>
</dbReference>
<evidence type="ECO:0000259" key="9">
    <source>
        <dbReference type="PROSITE" id="PS50045"/>
    </source>
</evidence>
<feature type="domain" description="PAC" evidence="11">
    <location>
        <begin position="219"/>
        <end position="271"/>
    </location>
</feature>
<organism evidence="12 13">
    <name type="scientific">Pelagibacterium nitratireducens</name>
    <dbReference type="NCBI Taxonomy" id="1046114"/>
    <lineage>
        <taxon>Bacteria</taxon>
        <taxon>Pseudomonadati</taxon>
        <taxon>Pseudomonadota</taxon>
        <taxon>Alphaproteobacteria</taxon>
        <taxon>Hyphomicrobiales</taxon>
        <taxon>Devosiaceae</taxon>
        <taxon>Pelagibacterium</taxon>
    </lineage>
</organism>
<proteinExistence type="predicted"/>
<dbReference type="SUPFAM" id="SSF46689">
    <property type="entry name" value="Homeodomain-like"/>
    <property type="match status" value="1"/>
</dbReference>
<dbReference type="InterPro" id="IPR035965">
    <property type="entry name" value="PAS-like_dom_sf"/>
</dbReference>
<dbReference type="InterPro" id="IPR002078">
    <property type="entry name" value="Sigma_54_int"/>
</dbReference>
<dbReference type="Pfam" id="PF02954">
    <property type="entry name" value="HTH_8"/>
    <property type="match status" value="1"/>
</dbReference>
<evidence type="ECO:0000256" key="1">
    <source>
        <dbReference type="ARBA" id="ARBA00022741"/>
    </source>
</evidence>
<dbReference type="PROSITE" id="PS50113">
    <property type="entry name" value="PAC"/>
    <property type="match status" value="1"/>
</dbReference>
<evidence type="ECO:0000313" key="13">
    <source>
        <dbReference type="Proteomes" id="UP001369958"/>
    </source>
</evidence>
<dbReference type="SMART" id="SM00091">
    <property type="entry name" value="PAS"/>
    <property type="match status" value="2"/>
</dbReference>
<dbReference type="Gene3D" id="3.40.50.300">
    <property type="entry name" value="P-loop containing nucleotide triphosphate hydrolases"/>
    <property type="match status" value="1"/>
</dbReference>
<dbReference type="Pfam" id="PF00989">
    <property type="entry name" value="PAS"/>
    <property type="match status" value="1"/>
</dbReference>
<dbReference type="Gene3D" id="1.10.8.60">
    <property type="match status" value="1"/>
</dbReference>
<dbReference type="Pfam" id="PF25601">
    <property type="entry name" value="AAA_lid_14"/>
    <property type="match status" value="1"/>
</dbReference>
<keyword evidence="4" id="KW-0805">Transcription regulation</keyword>
<dbReference type="PROSITE" id="PS50112">
    <property type="entry name" value="PAS"/>
    <property type="match status" value="1"/>
</dbReference>
<sequence>MLEALISGKPDPILVVDPMRDRLLFANPAARALFGARLDRPGEGAMRSLYGACIPQLHVATEAALEHGCHYASDLLPDGSETAEAIEHQLVAIETADGPLVMITIASLEQRRRRTIHQEANDYHRQGLEEWRRAERFFREIERENQLILAAAGEGIFGVNADGVTTFVNPAAQKMLGWAAEDLVGMNMHDMVHYKHPDGSHYHASDCPIYGAFRNGTVNTVEDECFWRKDGTSLRVEYTSTPIEDNGALVGAVIVFRDISQRKENEAKLREAMAENARLRERLEMENAYLQEEILSQANHYDIIGSTAPIRRILKQIDLVAPTEANVLITGESGTGKELVARAIHQASRRSDRPLIRVNCAAIPRELFESEFFGHARGAFTGALRDRIGRFELADGGTIFLDEVGEIPLDLQSKLLRVLQDRRFERLGEEATREVDVRVIAATNRDLEREVSKGEFREDLYFRLNVFPIECVPLRERKDDIPVLADHFLKIACARLNISLPMLTRANIADLMAYSWPGNARELQNLIERAAILARNGRLQFALSDRPPLPERNMPTLQPDAGHTGILTRDQFMVLERDNIRRALKAAQGRVAGKSGAAELLGVKPTTLYSRIKALGL</sequence>
<dbReference type="CDD" id="cd00130">
    <property type="entry name" value="PAS"/>
    <property type="match status" value="1"/>
</dbReference>
<keyword evidence="5" id="KW-0238">DNA-binding</keyword>
<evidence type="ECO:0000256" key="2">
    <source>
        <dbReference type="ARBA" id="ARBA00022840"/>
    </source>
</evidence>
<dbReference type="InterPro" id="IPR009057">
    <property type="entry name" value="Homeodomain-like_sf"/>
</dbReference>
<feature type="coiled-coil region" evidence="8">
    <location>
        <begin position="262"/>
        <end position="289"/>
    </location>
</feature>
<keyword evidence="3" id="KW-0902">Two-component regulatory system</keyword>
<dbReference type="PANTHER" id="PTHR32071:SF117">
    <property type="entry name" value="PTS-DEPENDENT DIHYDROXYACETONE KINASE OPERON REGULATORY PROTEIN-RELATED"/>
    <property type="match status" value="1"/>
</dbReference>
<dbReference type="SMART" id="SM00382">
    <property type="entry name" value="AAA"/>
    <property type="match status" value="1"/>
</dbReference>
<dbReference type="InterPro" id="IPR000014">
    <property type="entry name" value="PAS"/>
</dbReference>
<accession>A0ABZ2I942</accession>
<feature type="domain" description="Sigma-54 factor interaction" evidence="9">
    <location>
        <begin position="303"/>
        <end position="532"/>
    </location>
</feature>
<dbReference type="PROSITE" id="PS00675">
    <property type="entry name" value="SIGMA54_INTERACT_1"/>
    <property type="match status" value="1"/>
</dbReference>
<keyword evidence="2" id="KW-0067">ATP-binding</keyword>
<gene>
    <name evidence="12" type="ORF">V6617_12620</name>
</gene>
<evidence type="ECO:0000256" key="5">
    <source>
        <dbReference type="ARBA" id="ARBA00023125"/>
    </source>
</evidence>
<dbReference type="Gene3D" id="3.30.450.20">
    <property type="entry name" value="PAS domain"/>
    <property type="match status" value="1"/>
</dbReference>
<dbReference type="InterPro" id="IPR000700">
    <property type="entry name" value="PAS-assoc_C"/>
</dbReference>
<dbReference type="InterPro" id="IPR025943">
    <property type="entry name" value="Sigma_54_int_dom_ATP-bd_2"/>
</dbReference>
<evidence type="ECO:0000259" key="10">
    <source>
        <dbReference type="PROSITE" id="PS50112"/>
    </source>
</evidence>
<evidence type="ECO:0000313" key="12">
    <source>
        <dbReference type="EMBL" id="WWT34689.1"/>
    </source>
</evidence>
<dbReference type="EMBL" id="CP146275">
    <property type="protein sequence ID" value="WWT34689.1"/>
    <property type="molecule type" value="Genomic_DNA"/>
</dbReference>
<keyword evidence="6" id="KW-0010">Activator</keyword>
<dbReference type="InterPro" id="IPR013767">
    <property type="entry name" value="PAS_fold"/>
</dbReference>
<keyword evidence="1" id="KW-0547">Nucleotide-binding</keyword>
<evidence type="ECO:0000259" key="11">
    <source>
        <dbReference type="PROSITE" id="PS50113"/>
    </source>
</evidence>
<dbReference type="InterPro" id="IPR002197">
    <property type="entry name" value="HTH_Fis"/>
</dbReference>
<dbReference type="PROSITE" id="PS00676">
    <property type="entry name" value="SIGMA54_INTERACT_2"/>
    <property type="match status" value="1"/>
</dbReference>
<evidence type="ECO:0000256" key="3">
    <source>
        <dbReference type="ARBA" id="ARBA00023012"/>
    </source>
</evidence>
<keyword evidence="7" id="KW-0804">Transcription</keyword>
<dbReference type="RefSeq" id="WP_338610716.1">
    <property type="nucleotide sequence ID" value="NZ_CP146275.1"/>
</dbReference>
<dbReference type="InterPro" id="IPR003593">
    <property type="entry name" value="AAA+_ATPase"/>
</dbReference>
<name>A0ABZ2I942_9HYPH</name>
<dbReference type="Pfam" id="PF13188">
    <property type="entry name" value="PAS_8"/>
    <property type="match status" value="1"/>
</dbReference>
<evidence type="ECO:0000256" key="6">
    <source>
        <dbReference type="ARBA" id="ARBA00023159"/>
    </source>
</evidence>
<feature type="domain" description="PAS" evidence="10">
    <location>
        <begin position="141"/>
        <end position="198"/>
    </location>
</feature>